<name>A0A8T0DDA1_9TREM</name>
<evidence type="ECO:0000313" key="2">
    <source>
        <dbReference type="Proteomes" id="UP000699462"/>
    </source>
</evidence>
<keyword evidence="2" id="KW-1185">Reference proteome</keyword>
<accession>A0A8T0DDA1</accession>
<dbReference type="EMBL" id="JTDF01007000">
    <property type="protein sequence ID" value="KAF8565296.1"/>
    <property type="molecule type" value="Genomic_DNA"/>
</dbReference>
<sequence>MSTCWSACVNRPTMKSYWKLPVFQLWTWNSKMEHLQLTRLFRNGSNCSTTCGTRNRTLA</sequence>
<dbReference type="AlphaFoldDB" id="A0A8T0DDA1"/>
<evidence type="ECO:0000313" key="1">
    <source>
        <dbReference type="EMBL" id="KAF8565296.1"/>
    </source>
</evidence>
<proteinExistence type="predicted"/>
<organism evidence="1 2">
    <name type="scientific">Paragonimus westermani</name>
    <dbReference type="NCBI Taxonomy" id="34504"/>
    <lineage>
        <taxon>Eukaryota</taxon>
        <taxon>Metazoa</taxon>
        <taxon>Spiralia</taxon>
        <taxon>Lophotrochozoa</taxon>
        <taxon>Platyhelminthes</taxon>
        <taxon>Trematoda</taxon>
        <taxon>Digenea</taxon>
        <taxon>Plagiorchiida</taxon>
        <taxon>Troglotremata</taxon>
        <taxon>Troglotrematidae</taxon>
        <taxon>Paragonimus</taxon>
    </lineage>
</organism>
<dbReference type="Proteomes" id="UP000699462">
    <property type="component" value="Unassembled WGS sequence"/>
</dbReference>
<comment type="caution">
    <text evidence="1">The sequence shown here is derived from an EMBL/GenBank/DDBJ whole genome shotgun (WGS) entry which is preliminary data.</text>
</comment>
<protein>
    <submittedName>
        <fullName evidence="1">Uncharacterized protein</fullName>
    </submittedName>
</protein>
<gene>
    <name evidence="1" type="ORF">P879_11182</name>
</gene>
<reference evidence="1 2" key="1">
    <citation type="submission" date="2019-07" db="EMBL/GenBank/DDBJ databases">
        <title>Annotation for the trematode Paragonimus westermani.</title>
        <authorList>
            <person name="Choi Y.-J."/>
        </authorList>
    </citation>
    <scope>NUCLEOTIDE SEQUENCE [LARGE SCALE GENOMIC DNA]</scope>
    <source>
        <strain evidence="1">180907_Pwestermani</strain>
    </source>
</reference>